<keyword evidence="8" id="KW-1185">Reference proteome</keyword>
<proteinExistence type="predicted"/>
<feature type="compositionally biased region" description="Basic and acidic residues" evidence="5">
    <location>
        <begin position="451"/>
        <end position="464"/>
    </location>
</feature>
<protein>
    <submittedName>
        <fullName evidence="7">Sphingosine hydroxylase</fullName>
    </submittedName>
</protein>
<evidence type="ECO:0000256" key="5">
    <source>
        <dbReference type="SAM" id="MobiDB-lite"/>
    </source>
</evidence>
<evidence type="ECO:0000256" key="4">
    <source>
        <dbReference type="ARBA" id="ARBA00023136"/>
    </source>
</evidence>
<accession>M3C450</accession>
<dbReference type="OrthoDB" id="408954at2759"/>
<evidence type="ECO:0000256" key="1">
    <source>
        <dbReference type="ARBA" id="ARBA00004370"/>
    </source>
</evidence>
<evidence type="ECO:0000256" key="3">
    <source>
        <dbReference type="ARBA" id="ARBA00022989"/>
    </source>
</evidence>
<dbReference type="Proteomes" id="UP000016931">
    <property type="component" value="Unassembled WGS sequence"/>
</dbReference>
<sequence>MMTSMANATYFALPPLPAYKLEPQQPLISWLPDAYLTLALPVIAYWAVSLFFHCIDELDLFPQYRLHTPAEVLKRNHVSRWDVFRDVIIQQVIQTAVGVGLTVFDPEPTIGKEEYDIAWWAQNLRLLQTAIPTVLATLGLDAKSIADNLASSHATFASVIAGGIYPDLNQTIGVLGEQVTAPAFAHWELVAAKGVYHYGIPALQFLLAIMIVDTWQYFLHRAMHMNKWLYVTFHSRHHRLYVPYAYGALYNHPFEGFLLDTLGTGIAYLVSGMTVRQSMWFFTMSTIKTVDDHCGYAFPWDPLQHLTSNNAGYHDVHHQSWGIKTNFSQPFFTFWDGLLGTKWTGGDVSARYERAKIAAQKKVDAEVGAKNASATGPTPYAQDASQATSVARTAQGAAEPRIPAGKATYQPIGSRQQVLDDPVGGGISVLAEESAEEVTAQQKLRSTPRTRTTESLKGFADRVGESLQGKGTGMLGVESRSRR</sequence>
<dbReference type="PANTHER" id="PTHR11863">
    <property type="entry name" value="STEROL DESATURASE"/>
    <property type="match status" value="1"/>
</dbReference>
<dbReference type="GO" id="GO:0005506">
    <property type="term" value="F:iron ion binding"/>
    <property type="evidence" value="ECO:0007669"/>
    <property type="project" value="InterPro"/>
</dbReference>
<gene>
    <name evidence="7" type="ORF">SEPMUDRAFT_147025</name>
</gene>
<dbReference type="GO" id="GO:0005789">
    <property type="term" value="C:endoplasmic reticulum membrane"/>
    <property type="evidence" value="ECO:0007669"/>
    <property type="project" value="EnsemblFungi"/>
</dbReference>
<dbReference type="Pfam" id="PF04116">
    <property type="entry name" value="FA_hydroxylase"/>
    <property type="match status" value="1"/>
</dbReference>
<dbReference type="AlphaFoldDB" id="M3C450"/>
<organism evidence="7 8">
    <name type="scientific">Sphaerulina musiva (strain SO2202)</name>
    <name type="common">Poplar stem canker fungus</name>
    <name type="synonym">Septoria musiva</name>
    <dbReference type="NCBI Taxonomy" id="692275"/>
    <lineage>
        <taxon>Eukaryota</taxon>
        <taxon>Fungi</taxon>
        <taxon>Dikarya</taxon>
        <taxon>Ascomycota</taxon>
        <taxon>Pezizomycotina</taxon>
        <taxon>Dothideomycetes</taxon>
        <taxon>Dothideomycetidae</taxon>
        <taxon>Mycosphaerellales</taxon>
        <taxon>Mycosphaerellaceae</taxon>
        <taxon>Sphaerulina</taxon>
    </lineage>
</organism>
<dbReference type="GO" id="GO:0008610">
    <property type="term" value="P:lipid biosynthetic process"/>
    <property type="evidence" value="ECO:0007669"/>
    <property type="project" value="InterPro"/>
</dbReference>
<evidence type="ECO:0000313" key="7">
    <source>
        <dbReference type="EMBL" id="EMF15036.1"/>
    </source>
</evidence>
<dbReference type="EMBL" id="KB456261">
    <property type="protein sequence ID" value="EMF15036.1"/>
    <property type="molecule type" value="Genomic_DNA"/>
</dbReference>
<feature type="region of interest" description="Disordered" evidence="5">
    <location>
        <begin position="434"/>
        <end position="483"/>
    </location>
</feature>
<comment type="subcellular location">
    <subcellularLocation>
        <location evidence="1">Membrane</location>
    </subcellularLocation>
</comment>
<evidence type="ECO:0000259" key="6">
    <source>
        <dbReference type="Pfam" id="PF04116"/>
    </source>
</evidence>
<dbReference type="STRING" id="692275.M3C450"/>
<evidence type="ECO:0000256" key="2">
    <source>
        <dbReference type="ARBA" id="ARBA00022692"/>
    </source>
</evidence>
<keyword evidence="4" id="KW-0472">Membrane</keyword>
<dbReference type="OMA" id="FFIFWDR"/>
<keyword evidence="3" id="KW-1133">Transmembrane helix</keyword>
<dbReference type="eggNOG" id="KOG0874">
    <property type="taxonomic scope" value="Eukaryota"/>
</dbReference>
<evidence type="ECO:0000313" key="8">
    <source>
        <dbReference type="Proteomes" id="UP000016931"/>
    </source>
</evidence>
<feature type="compositionally biased region" description="Polar residues" evidence="5">
    <location>
        <begin position="439"/>
        <end position="450"/>
    </location>
</feature>
<name>M3C450_SPHMS</name>
<dbReference type="GeneID" id="27901175"/>
<dbReference type="InterPro" id="IPR050307">
    <property type="entry name" value="Sterol_Desaturase_Related"/>
</dbReference>
<dbReference type="GO" id="GO:0006665">
    <property type="term" value="P:sphingolipid metabolic process"/>
    <property type="evidence" value="ECO:0007669"/>
    <property type="project" value="EnsemblFungi"/>
</dbReference>
<dbReference type="GO" id="GO:0102772">
    <property type="term" value="F:sphingolipid C4-monooxygenase activity"/>
    <property type="evidence" value="ECO:0007669"/>
    <property type="project" value="EnsemblFungi"/>
</dbReference>
<dbReference type="InterPro" id="IPR006694">
    <property type="entry name" value="Fatty_acid_hydroxylase"/>
</dbReference>
<feature type="domain" description="Fatty acid hydroxylase" evidence="6">
    <location>
        <begin position="205"/>
        <end position="341"/>
    </location>
</feature>
<dbReference type="RefSeq" id="XP_016763157.1">
    <property type="nucleotide sequence ID" value="XM_016904038.1"/>
</dbReference>
<keyword evidence="2" id="KW-0812">Transmembrane</keyword>
<reference evidence="7 8" key="1">
    <citation type="journal article" date="2012" name="PLoS Pathog.">
        <title>Diverse lifestyles and strategies of plant pathogenesis encoded in the genomes of eighteen Dothideomycetes fungi.</title>
        <authorList>
            <person name="Ohm R.A."/>
            <person name="Feau N."/>
            <person name="Henrissat B."/>
            <person name="Schoch C.L."/>
            <person name="Horwitz B.A."/>
            <person name="Barry K.W."/>
            <person name="Condon B.J."/>
            <person name="Copeland A.C."/>
            <person name="Dhillon B."/>
            <person name="Glaser F."/>
            <person name="Hesse C.N."/>
            <person name="Kosti I."/>
            <person name="LaButti K."/>
            <person name="Lindquist E.A."/>
            <person name="Lucas S."/>
            <person name="Salamov A.A."/>
            <person name="Bradshaw R.E."/>
            <person name="Ciuffetti L."/>
            <person name="Hamelin R.C."/>
            <person name="Kema G.H.J."/>
            <person name="Lawrence C."/>
            <person name="Scott J.A."/>
            <person name="Spatafora J.W."/>
            <person name="Turgeon B.G."/>
            <person name="de Wit P.J.G.M."/>
            <person name="Zhong S."/>
            <person name="Goodwin S.B."/>
            <person name="Grigoriev I.V."/>
        </authorList>
    </citation>
    <scope>NUCLEOTIDE SEQUENCE [LARGE SCALE GENOMIC DNA]</scope>
    <source>
        <strain evidence="7 8">SO2202</strain>
    </source>
</reference>
<dbReference type="HOGENOM" id="CLU_043293_0_0_1"/>